<dbReference type="Proteomes" id="UP001209878">
    <property type="component" value="Unassembled WGS sequence"/>
</dbReference>
<feature type="region of interest" description="Disordered" evidence="1">
    <location>
        <begin position="1"/>
        <end position="42"/>
    </location>
</feature>
<evidence type="ECO:0000256" key="1">
    <source>
        <dbReference type="SAM" id="MobiDB-lite"/>
    </source>
</evidence>
<organism evidence="2 3">
    <name type="scientific">Ridgeia piscesae</name>
    <name type="common">Tubeworm</name>
    <dbReference type="NCBI Taxonomy" id="27915"/>
    <lineage>
        <taxon>Eukaryota</taxon>
        <taxon>Metazoa</taxon>
        <taxon>Spiralia</taxon>
        <taxon>Lophotrochozoa</taxon>
        <taxon>Annelida</taxon>
        <taxon>Polychaeta</taxon>
        <taxon>Sedentaria</taxon>
        <taxon>Canalipalpata</taxon>
        <taxon>Sabellida</taxon>
        <taxon>Siboglinidae</taxon>
        <taxon>Ridgeia</taxon>
    </lineage>
</organism>
<comment type="caution">
    <text evidence="2">The sequence shown here is derived from an EMBL/GenBank/DDBJ whole genome shotgun (WGS) entry which is preliminary data.</text>
</comment>
<feature type="region of interest" description="Disordered" evidence="1">
    <location>
        <begin position="173"/>
        <end position="219"/>
    </location>
</feature>
<protein>
    <submittedName>
        <fullName evidence="2">Uncharacterized protein</fullName>
    </submittedName>
</protein>
<feature type="compositionally biased region" description="Basic and acidic residues" evidence="1">
    <location>
        <begin position="190"/>
        <end position="202"/>
    </location>
</feature>
<accession>A0AAD9P0B5</accession>
<feature type="region of interest" description="Disordered" evidence="1">
    <location>
        <begin position="90"/>
        <end position="129"/>
    </location>
</feature>
<feature type="compositionally biased region" description="Basic and acidic residues" evidence="1">
    <location>
        <begin position="1"/>
        <end position="18"/>
    </location>
</feature>
<keyword evidence="3" id="KW-1185">Reference proteome</keyword>
<dbReference type="AlphaFoldDB" id="A0AAD9P0B5"/>
<proteinExistence type="predicted"/>
<evidence type="ECO:0000313" key="2">
    <source>
        <dbReference type="EMBL" id="KAK2185806.1"/>
    </source>
</evidence>
<dbReference type="EMBL" id="JAODUO010000222">
    <property type="protein sequence ID" value="KAK2185806.1"/>
    <property type="molecule type" value="Genomic_DNA"/>
</dbReference>
<reference evidence="2" key="1">
    <citation type="journal article" date="2023" name="Mol. Biol. Evol.">
        <title>Third-Generation Sequencing Reveals the Adaptive Role of the Epigenome in Three Deep-Sea Polychaetes.</title>
        <authorList>
            <person name="Perez M."/>
            <person name="Aroh O."/>
            <person name="Sun Y."/>
            <person name="Lan Y."/>
            <person name="Juniper S.K."/>
            <person name="Young C.R."/>
            <person name="Angers B."/>
            <person name="Qian P.Y."/>
        </authorList>
    </citation>
    <scope>NUCLEOTIDE SEQUENCE</scope>
    <source>
        <strain evidence="2">R07B-5</strain>
    </source>
</reference>
<evidence type="ECO:0000313" key="3">
    <source>
        <dbReference type="Proteomes" id="UP001209878"/>
    </source>
</evidence>
<name>A0AAD9P0B5_RIDPI</name>
<gene>
    <name evidence="2" type="ORF">NP493_222g03020</name>
</gene>
<sequence>MTGSKDGKCEGFQKERKGPGRYKNLKQRSGNIPSKNCRDDQNLKTESQAWSCLPSAFFTRKRGQAESNDDASPRKRCPCCTDAVTFQLPPKQRSQLQQDTKKRERRKVPVCKRNTPSKNCRDDQNLKSESQAWSCLPSAFFTRKRGQGESNDDASPRKRCPCCTDAVTFQLPPKQRSQLQQNTKKRARRKVPECRQNTDQERNCPSPPRANMGNRASCS</sequence>